<dbReference type="PANTHER" id="PTHR11895">
    <property type="entry name" value="TRANSAMIDASE"/>
    <property type="match status" value="1"/>
</dbReference>
<gene>
    <name evidence="2" type="ORF">H663_000805</name>
</gene>
<protein>
    <submittedName>
        <fullName evidence="2">Amidase</fullName>
    </submittedName>
</protein>
<dbReference type="EMBL" id="LFYT02000001">
    <property type="protein sequence ID" value="PVE44591.1"/>
    <property type="molecule type" value="Genomic_DNA"/>
</dbReference>
<reference evidence="2" key="1">
    <citation type="submission" date="2017-04" db="EMBL/GenBank/DDBJ databases">
        <title>Unexpected and diverse lifestyles within the genus Limnohabitans.</title>
        <authorList>
            <person name="Kasalicky V."/>
            <person name="Mehrshad M."/>
            <person name="Andrei S.-A."/>
            <person name="Salcher M."/>
            <person name="Kratochvilova H."/>
            <person name="Simek K."/>
            <person name="Ghai R."/>
        </authorList>
    </citation>
    <scope>NUCLEOTIDE SEQUENCE [LARGE SCALE GENOMIC DNA]</scope>
    <source>
        <strain evidence="2">II-D5</strain>
    </source>
</reference>
<dbReference type="STRING" id="1293045.H663_11535"/>
<dbReference type="PANTHER" id="PTHR11895:SF151">
    <property type="entry name" value="GLUTAMYL-TRNA(GLN) AMIDOTRANSFERASE SUBUNIT A"/>
    <property type="match status" value="1"/>
</dbReference>
<dbReference type="InterPro" id="IPR023631">
    <property type="entry name" value="Amidase_dom"/>
</dbReference>
<accession>A0A2T7UIV9</accession>
<dbReference type="NCBIfam" id="NF005688">
    <property type="entry name" value="PRK07488.1"/>
    <property type="match status" value="1"/>
</dbReference>
<dbReference type="AlphaFoldDB" id="A0A2T7UIV9"/>
<dbReference type="RefSeq" id="WP_083451194.1">
    <property type="nucleotide sequence ID" value="NZ_LFYT02000001.1"/>
</dbReference>
<dbReference type="InterPro" id="IPR000120">
    <property type="entry name" value="Amidase"/>
</dbReference>
<dbReference type="Gene3D" id="3.90.1300.10">
    <property type="entry name" value="Amidase signature (AS) domain"/>
    <property type="match status" value="1"/>
</dbReference>
<sequence length="530" mass="53953">MLGGVGVSAGLTACGGDSSATPEDPLLALTATQVVANIKNGTLKAETYMAAMIARAKAASGLNAMIFLNEAEALKAAKAVDADKAAGKTLGALAGLPIVVKDNINTKDMKTTGGTPSLRNHQPKTNAPSVQKLIDAGAIVLGKSNLHEWAFGITTTNFTLGTDQSGVATRPCKNPYDNSRIPGGSSGGTAVAVAARFAPAGLGTDTGGSTREPASFSGIAGFRPSVGDGAGKGRRYDDGVSDVLPISTTRDTVGPMARTVADIALLDAVITGGTVPTAKGLKGLKIGIPAAFWAGLDDSVKPVAEAAKKKLADAGVVFVDADLKGIMELNGKMSFPIALHEPIAAIPAYLTANNATITTVAQVAAGLASPDVIGAFGAISIDYYDAFPEDPKNPGNNLAYTRAMVPVTGLRAQLQNLYKDYFATQGVECVLFPTTILPAPKIDPIKGSHTLSYTVGGVVQKDKDTFGTCIRNTDPCTNAGLPSLSIPAGLTAEGLPVGMEIDGPLSSDTNLLAIGMAIEAVWGPLKAPAI</sequence>
<name>A0A2T7UIV9_9BURK</name>
<dbReference type="SUPFAM" id="SSF75304">
    <property type="entry name" value="Amidase signature (AS) enzymes"/>
    <property type="match status" value="1"/>
</dbReference>
<keyword evidence="3" id="KW-1185">Reference proteome</keyword>
<evidence type="ECO:0000313" key="2">
    <source>
        <dbReference type="EMBL" id="PVE44591.1"/>
    </source>
</evidence>
<comment type="caution">
    <text evidence="2">The sequence shown here is derived from an EMBL/GenBank/DDBJ whole genome shotgun (WGS) entry which is preliminary data.</text>
</comment>
<organism evidence="2 3">
    <name type="scientific">Limnohabitans planktonicus II-D5</name>
    <dbReference type="NCBI Taxonomy" id="1293045"/>
    <lineage>
        <taxon>Bacteria</taxon>
        <taxon>Pseudomonadati</taxon>
        <taxon>Pseudomonadota</taxon>
        <taxon>Betaproteobacteria</taxon>
        <taxon>Burkholderiales</taxon>
        <taxon>Comamonadaceae</taxon>
        <taxon>Limnohabitans</taxon>
    </lineage>
</organism>
<dbReference type="GO" id="GO:0003824">
    <property type="term" value="F:catalytic activity"/>
    <property type="evidence" value="ECO:0007669"/>
    <property type="project" value="InterPro"/>
</dbReference>
<proteinExistence type="predicted"/>
<evidence type="ECO:0000313" key="3">
    <source>
        <dbReference type="Proteomes" id="UP000037507"/>
    </source>
</evidence>
<feature type="domain" description="Amidase" evidence="1">
    <location>
        <begin position="51"/>
        <end position="512"/>
    </location>
</feature>
<dbReference type="OrthoDB" id="9811471at2"/>
<evidence type="ECO:0000259" key="1">
    <source>
        <dbReference type="Pfam" id="PF01425"/>
    </source>
</evidence>
<dbReference type="Proteomes" id="UP000037507">
    <property type="component" value="Unassembled WGS sequence"/>
</dbReference>
<dbReference type="Pfam" id="PF01425">
    <property type="entry name" value="Amidase"/>
    <property type="match status" value="1"/>
</dbReference>
<dbReference type="InterPro" id="IPR036928">
    <property type="entry name" value="AS_sf"/>
</dbReference>